<evidence type="ECO:0000313" key="1">
    <source>
        <dbReference type="EMBL" id="CAE6837882.1"/>
    </source>
</evidence>
<dbReference type="EMBL" id="HG992338">
    <property type="protein sequence ID" value="CAE6837882.1"/>
    <property type="molecule type" value="Genomic_DNA"/>
</dbReference>
<protein>
    <submittedName>
        <fullName evidence="1">Uncharacterized protein</fullName>
    </submittedName>
</protein>
<accession>A0ABM8SWA2</accession>
<dbReference type="Proteomes" id="UP000835287">
    <property type="component" value="Chromosome"/>
</dbReference>
<name>A0ABM8SWA2_9XANT</name>
<reference evidence="1 2" key="1">
    <citation type="submission" date="2021-02" db="EMBL/GenBank/DDBJ databases">
        <authorList>
            <person name="Pothier F. J."/>
        </authorList>
    </citation>
    <scope>NUCLEOTIDE SEQUENCE [LARGE SCALE GENOMIC DNA]</scope>
    <source>
        <strain evidence="1 2">301</strain>
    </source>
</reference>
<proteinExistence type="predicted"/>
<organism evidence="1 2">
    <name type="scientific">Xanthomonas arboricola pv. corylina</name>
    <dbReference type="NCBI Taxonomy" id="487821"/>
    <lineage>
        <taxon>Bacteria</taxon>
        <taxon>Pseudomonadati</taxon>
        <taxon>Pseudomonadota</taxon>
        <taxon>Gammaproteobacteria</taxon>
        <taxon>Lysobacterales</taxon>
        <taxon>Lysobacteraceae</taxon>
        <taxon>Xanthomonas</taxon>
    </lineage>
</organism>
<gene>
    <name evidence="1" type="ORF">XAC301_37810</name>
</gene>
<keyword evidence="2" id="KW-1185">Reference proteome</keyword>
<evidence type="ECO:0000313" key="2">
    <source>
        <dbReference type="Proteomes" id="UP000835287"/>
    </source>
</evidence>
<dbReference type="EMBL" id="HG992338">
    <property type="protein sequence ID" value="CAE6837861.1"/>
    <property type="molecule type" value="Genomic_DNA"/>
</dbReference>
<sequence length="76" mass="8452">MPKAGSIHVGTDGRNFAHVHLDFVHTQRCFDGKEASFCLFQALSVCDDLSIQFSLFPVQQLNLALQSGVLYDQPLK</sequence>